<evidence type="ECO:0000256" key="9">
    <source>
        <dbReference type="HAMAP-Rule" id="MF_02040"/>
    </source>
</evidence>
<evidence type="ECO:0000256" key="2">
    <source>
        <dbReference type="ARBA" id="ARBA00022485"/>
    </source>
</evidence>
<dbReference type="SUPFAM" id="SSF52540">
    <property type="entry name" value="P-loop containing nucleoside triphosphate hydrolases"/>
    <property type="match status" value="1"/>
</dbReference>
<dbReference type="InterPro" id="IPR019591">
    <property type="entry name" value="Mrp/NBP35_ATP-bd"/>
</dbReference>
<dbReference type="Pfam" id="PF10609">
    <property type="entry name" value="ParA"/>
    <property type="match status" value="1"/>
</dbReference>
<keyword evidence="4 9" id="KW-0547">Nucleotide-binding</keyword>
<dbReference type="HOGENOM" id="CLU_024839_0_0_5"/>
<keyword evidence="3 9" id="KW-0479">Metal-binding</keyword>
<evidence type="ECO:0000256" key="3">
    <source>
        <dbReference type="ARBA" id="ARBA00022723"/>
    </source>
</evidence>
<feature type="domain" description="MIP18 family-like" evidence="10">
    <location>
        <begin position="6"/>
        <end position="76"/>
    </location>
</feature>
<evidence type="ECO:0000256" key="7">
    <source>
        <dbReference type="ARBA" id="ARBA00023004"/>
    </source>
</evidence>
<evidence type="ECO:0000313" key="12">
    <source>
        <dbReference type="Proteomes" id="UP000018700"/>
    </source>
</evidence>
<evidence type="ECO:0000313" key="11">
    <source>
        <dbReference type="EMBL" id="AHC73651.1"/>
    </source>
</evidence>
<dbReference type="InterPro" id="IPR002744">
    <property type="entry name" value="MIP18-like"/>
</dbReference>
<dbReference type="eggNOG" id="COG0489">
    <property type="taxonomic scope" value="Bacteria"/>
</dbReference>
<dbReference type="CDD" id="cd02037">
    <property type="entry name" value="Mrp_NBP35"/>
    <property type="match status" value="1"/>
</dbReference>
<protein>
    <recommendedName>
        <fullName evidence="9">Iron-sulfur cluster carrier protein</fullName>
    </recommendedName>
</protein>
<accession>V9TST0</accession>
<comment type="function">
    <text evidence="9">Binds and transfers iron-sulfur (Fe-S) clusters to target apoproteins. Can hydrolyze ATP.</text>
</comment>
<dbReference type="InterPro" id="IPR044304">
    <property type="entry name" value="NUBPL-like"/>
</dbReference>
<keyword evidence="5 9" id="KW-0067">ATP-binding</keyword>
<dbReference type="AlphaFoldDB" id="V9TST0"/>
<keyword evidence="8 9" id="KW-0411">Iron-sulfur</keyword>
<name>V9TST0_9PROT</name>
<comment type="similarity">
    <text evidence="9">Belongs to the Mrp/NBP35 ATP-binding proteins family.</text>
</comment>
<evidence type="ECO:0000256" key="4">
    <source>
        <dbReference type="ARBA" id="ARBA00022741"/>
    </source>
</evidence>
<dbReference type="GO" id="GO:0051539">
    <property type="term" value="F:4 iron, 4 sulfur cluster binding"/>
    <property type="evidence" value="ECO:0007669"/>
    <property type="project" value="UniProtKB-KW"/>
</dbReference>
<dbReference type="GO" id="GO:0046872">
    <property type="term" value="F:metal ion binding"/>
    <property type="evidence" value="ECO:0007669"/>
    <property type="project" value="UniProtKB-KW"/>
</dbReference>
<dbReference type="STRING" id="1401328.P856_433"/>
<evidence type="ECO:0000259" key="10">
    <source>
        <dbReference type="Pfam" id="PF01883"/>
    </source>
</evidence>
<dbReference type="RefSeq" id="WP_025300530.1">
    <property type="nucleotide sequence ID" value="NZ_CP006745.1"/>
</dbReference>
<comment type="cofactor">
    <cofactor evidence="1">
        <name>[4Fe-4S] cluster</name>
        <dbReference type="ChEBI" id="CHEBI:49883"/>
    </cofactor>
</comment>
<dbReference type="GO" id="GO:0032981">
    <property type="term" value="P:mitochondrial respiratory chain complex I assembly"/>
    <property type="evidence" value="ECO:0007669"/>
    <property type="project" value="UniProtKB-ARBA"/>
</dbReference>
<keyword evidence="2" id="KW-0004">4Fe-4S</keyword>
<dbReference type="SUPFAM" id="SSF117916">
    <property type="entry name" value="Fe-S cluster assembly (FSCA) domain-like"/>
    <property type="match status" value="1"/>
</dbReference>
<dbReference type="OrthoDB" id="9809679at2"/>
<evidence type="ECO:0000256" key="1">
    <source>
        <dbReference type="ARBA" id="ARBA00001966"/>
    </source>
</evidence>
<dbReference type="HAMAP" id="MF_02040">
    <property type="entry name" value="Mrp_NBP35"/>
    <property type="match status" value="1"/>
</dbReference>
<dbReference type="PANTHER" id="PTHR42961:SF2">
    <property type="entry name" value="IRON-SULFUR PROTEIN NUBPL"/>
    <property type="match status" value="1"/>
</dbReference>
<evidence type="ECO:0000256" key="5">
    <source>
        <dbReference type="ARBA" id="ARBA00022840"/>
    </source>
</evidence>
<dbReference type="Proteomes" id="UP000018700">
    <property type="component" value="Chromosome"/>
</dbReference>
<dbReference type="KEGG" id="efk:P856_433"/>
<reference evidence="11 12" key="1">
    <citation type="journal article" date="2013" name="PLoS ONE">
        <title>Bacterial endosymbiosis in a chordate host: long-term co-evolution and conservation of secondary metabolism.</title>
        <authorList>
            <person name="Kwan J.C."/>
            <person name="Schmidt E.W."/>
        </authorList>
    </citation>
    <scope>NUCLEOTIDE SEQUENCE [LARGE SCALE GENOMIC DNA]</scope>
    <source>
        <strain evidence="12">faulkneri L5</strain>
    </source>
</reference>
<dbReference type="GO" id="GO:0140663">
    <property type="term" value="F:ATP-dependent FeS chaperone activity"/>
    <property type="evidence" value="ECO:0007669"/>
    <property type="project" value="InterPro"/>
</dbReference>
<dbReference type="PANTHER" id="PTHR42961">
    <property type="entry name" value="IRON-SULFUR PROTEIN NUBPL"/>
    <property type="match status" value="1"/>
</dbReference>
<evidence type="ECO:0000256" key="8">
    <source>
        <dbReference type="ARBA" id="ARBA00023014"/>
    </source>
</evidence>
<keyword evidence="7 9" id="KW-0408">Iron</keyword>
<organism evidence="11 12">
    <name type="scientific">Candidatus Endolissoclinum faulkneri L5</name>
    <dbReference type="NCBI Taxonomy" id="1401328"/>
    <lineage>
        <taxon>Bacteria</taxon>
        <taxon>Pseudomonadati</taxon>
        <taxon>Pseudomonadota</taxon>
        <taxon>Alphaproteobacteria</taxon>
        <taxon>Rhodospirillales</taxon>
        <taxon>Rhodospirillaceae</taxon>
        <taxon>Candidatus Endolissoclinum</taxon>
    </lineage>
</organism>
<dbReference type="EMBL" id="CP006745">
    <property type="protein sequence ID" value="AHC73651.1"/>
    <property type="molecule type" value="Genomic_DNA"/>
</dbReference>
<feature type="binding site" evidence="9">
    <location>
        <begin position="111"/>
        <end position="118"/>
    </location>
    <ligand>
        <name>ATP</name>
        <dbReference type="ChEBI" id="CHEBI:30616"/>
    </ligand>
</feature>
<dbReference type="InterPro" id="IPR033756">
    <property type="entry name" value="YlxH/NBP35"/>
</dbReference>
<dbReference type="InterPro" id="IPR034904">
    <property type="entry name" value="FSCA_dom_sf"/>
</dbReference>
<sequence>MTMVYKESIQNALAKVVDPTSGATLLTVAKVSGLVINEGNVSFSLEVDPAKGHAMEGLRKASEAAVLLISGVSSVKAVLTAHRGTVHPQQNRIPPRQAIPKIKSIIAVASGKGGVGKSTVATNLAIALSENGLKVGMLDADVYGPSLPRMMGIKHKSEIFKGKKILPLENHRIKCMSIGFLTAEDTPTIWRGPMVMGALEQMLRDVEWGELDLLVVDMPPGTGDAQITMAQRVPMAGAVIVSTPQDIALIDARKGLNMFRRVAVPILGIVENMSYFICPCCGKRSDIFGYEGARIEAKKLSVPFLGEIPLHLDIRVASDNGTPIVASKPLTSHGTAFTNIANKVKLAISGSC</sequence>
<evidence type="ECO:0000256" key="6">
    <source>
        <dbReference type="ARBA" id="ARBA00022946"/>
    </source>
</evidence>
<dbReference type="GO" id="GO:0016226">
    <property type="term" value="P:iron-sulfur cluster assembly"/>
    <property type="evidence" value="ECO:0007669"/>
    <property type="project" value="InterPro"/>
</dbReference>
<comment type="subunit">
    <text evidence="9">Homodimer.</text>
</comment>
<keyword evidence="9" id="KW-0378">Hydrolase</keyword>
<dbReference type="GO" id="GO:0005524">
    <property type="term" value="F:ATP binding"/>
    <property type="evidence" value="ECO:0007669"/>
    <property type="project" value="UniProtKB-UniRule"/>
</dbReference>
<keyword evidence="6" id="KW-0809">Transit peptide</keyword>
<dbReference type="Pfam" id="PF01883">
    <property type="entry name" value="FeS_assembly_P"/>
    <property type="match status" value="1"/>
</dbReference>
<dbReference type="FunFam" id="3.40.50.300:FF:000709">
    <property type="entry name" value="Iron-sulfur protein NUBPL isoform X1"/>
    <property type="match status" value="1"/>
</dbReference>
<proteinExistence type="inferred from homology"/>
<keyword evidence="12" id="KW-1185">Reference proteome</keyword>
<dbReference type="GO" id="GO:0016887">
    <property type="term" value="F:ATP hydrolysis activity"/>
    <property type="evidence" value="ECO:0007669"/>
    <property type="project" value="UniProtKB-UniRule"/>
</dbReference>
<gene>
    <name evidence="11" type="primary">hisF</name>
    <name evidence="11" type="ORF">P856_433</name>
</gene>
<dbReference type="InterPro" id="IPR027417">
    <property type="entry name" value="P-loop_NTPase"/>
</dbReference>
<dbReference type="Gene3D" id="3.40.50.300">
    <property type="entry name" value="P-loop containing nucleotide triphosphate hydrolases"/>
    <property type="match status" value="1"/>
</dbReference>
<dbReference type="PATRIC" id="fig|1401328.3.peg.421"/>